<dbReference type="Pfam" id="PF02597">
    <property type="entry name" value="ThiS"/>
    <property type="match status" value="1"/>
</dbReference>
<reference evidence="1 2" key="1">
    <citation type="journal article" date="2016" name="Sci. Rep.">
        <title>Metabolic traits of an uncultured archaeal lineage -MSBL1- from brine pools of the Red Sea.</title>
        <authorList>
            <person name="Mwirichia R."/>
            <person name="Alam I."/>
            <person name="Rashid M."/>
            <person name="Vinu M."/>
            <person name="Ba-Alawi W."/>
            <person name="Anthony Kamau A."/>
            <person name="Kamanda Ngugi D."/>
            <person name="Goker M."/>
            <person name="Klenk H.P."/>
            <person name="Bajic V."/>
            <person name="Stingl U."/>
        </authorList>
    </citation>
    <scope>NUCLEOTIDE SEQUENCE [LARGE SCALE GENOMIC DNA]</scope>
    <source>
        <strain evidence="1">SCGC-AAA259B11</strain>
    </source>
</reference>
<name>A0A133U7W9_9EURY</name>
<protein>
    <recommendedName>
        <fullName evidence="3">Thiamine biosynthesis protein ThiS</fullName>
    </recommendedName>
</protein>
<dbReference type="EMBL" id="LHXK01000008">
    <property type="protein sequence ID" value="KXA90284.1"/>
    <property type="molecule type" value="Genomic_DNA"/>
</dbReference>
<proteinExistence type="predicted"/>
<dbReference type="InterPro" id="IPR016155">
    <property type="entry name" value="Mopterin_synth/thiamin_S_b"/>
</dbReference>
<sequence length="67" mass="7260">MITVKLTPHKEIKKLKWREGLTVGDILKESKWTASSVSVFVNNVPADSEKELADGDEVVLVPIVGGG</sequence>
<dbReference type="SUPFAM" id="SSF54285">
    <property type="entry name" value="MoaD/ThiS"/>
    <property type="match status" value="1"/>
</dbReference>
<evidence type="ECO:0000313" key="1">
    <source>
        <dbReference type="EMBL" id="KXA90284.1"/>
    </source>
</evidence>
<dbReference type="AlphaFoldDB" id="A0A133U7W9"/>
<dbReference type="InterPro" id="IPR012675">
    <property type="entry name" value="Beta-grasp_dom_sf"/>
</dbReference>
<evidence type="ECO:0000313" key="2">
    <source>
        <dbReference type="Proteomes" id="UP000070184"/>
    </source>
</evidence>
<keyword evidence="2" id="KW-1185">Reference proteome</keyword>
<evidence type="ECO:0008006" key="3">
    <source>
        <dbReference type="Google" id="ProtNLM"/>
    </source>
</evidence>
<dbReference type="Gene3D" id="3.10.20.30">
    <property type="match status" value="1"/>
</dbReference>
<gene>
    <name evidence="1" type="ORF">AKJ61_01055</name>
</gene>
<dbReference type="InterPro" id="IPR003749">
    <property type="entry name" value="ThiS/MoaD-like"/>
</dbReference>
<comment type="caution">
    <text evidence="1">The sequence shown here is derived from an EMBL/GenBank/DDBJ whole genome shotgun (WGS) entry which is preliminary data.</text>
</comment>
<organism evidence="1 2">
    <name type="scientific">candidate division MSBL1 archaeon SCGC-AAA259B11</name>
    <dbReference type="NCBI Taxonomy" id="1698260"/>
    <lineage>
        <taxon>Archaea</taxon>
        <taxon>Methanobacteriati</taxon>
        <taxon>Methanobacteriota</taxon>
        <taxon>candidate division MSBL1</taxon>
    </lineage>
</organism>
<accession>A0A133U7W9</accession>
<dbReference type="Proteomes" id="UP000070184">
    <property type="component" value="Unassembled WGS sequence"/>
</dbReference>